<protein>
    <submittedName>
        <fullName evidence="2">Uncharacterized protein</fullName>
    </submittedName>
</protein>
<dbReference type="AlphaFoldDB" id="A0A7H4MP36"/>
<reference evidence="2 3" key="1">
    <citation type="submission" date="2018-06" db="EMBL/GenBank/DDBJ databases">
        <authorList>
            <consortium name="Pathogen Informatics"/>
            <person name="Doyle S."/>
        </authorList>
    </citation>
    <scope>NUCLEOTIDE SEQUENCE [LARGE SCALE GENOMIC DNA]</scope>
    <source>
        <strain evidence="2 3">NCTC9177</strain>
    </source>
</reference>
<name>A0A7H4MP36_KLEVA</name>
<feature type="compositionally biased region" description="Polar residues" evidence="1">
    <location>
        <begin position="8"/>
        <end position="30"/>
    </location>
</feature>
<dbReference type="Proteomes" id="UP000254545">
    <property type="component" value="Unassembled WGS sequence"/>
</dbReference>
<sequence>MALDDTIDTQPTKAATPITSDQKPTSSSAQTTIHTAMANWIHSPARNMRNAPPAAQTGC</sequence>
<evidence type="ECO:0000313" key="3">
    <source>
        <dbReference type="Proteomes" id="UP000254545"/>
    </source>
</evidence>
<organism evidence="2 3">
    <name type="scientific">Klebsiella variicola</name>
    <dbReference type="NCBI Taxonomy" id="244366"/>
    <lineage>
        <taxon>Bacteria</taxon>
        <taxon>Pseudomonadati</taxon>
        <taxon>Pseudomonadota</taxon>
        <taxon>Gammaproteobacteria</taxon>
        <taxon>Enterobacterales</taxon>
        <taxon>Enterobacteriaceae</taxon>
        <taxon>Klebsiella/Raoultella group</taxon>
        <taxon>Klebsiella</taxon>
        <taxon>Klebsiella pneumoniae complex</taxon>
    </lineage>
</organism>
<gene>
    <name evidence="2" type="ORF">NCTC9177_06016</name>
</gene>
<dbReference type="EMBL" id="UGKR01000003">
    <property type="protein sequence ID" value="STS92086.1"/>
    <property type="molecule type" value="Genomic_DNA"/>
</dbReference>
<evidence type="ECO:0000313" key="2">
    <source>
        <dbReference type="EMBL" id="STS92086.1"/>
    </source>
</evidence>
<comment type="caution">
    <text evidence="2">The sequence shown here is derived from an EMBL/GenBank/DDBJ whole genome shotgun (WGS) entry which is preliminary data.</text>
</comment>
<accession>A0A7H4MP36</accession>
<proteinExistence type="predicted"/>
<evidence type="ECO:0000256" key="1">
    <source>
        <dbReference type="SAM" id="MobiDB-lite"/>
    </source>
</evidence>
<feature type="region of interest" description="Disordered" evidence="1">
    <location>
        <begin position="1"/>
        <end position="30"/>
    </location>
</feature>